<keyword evidence="3" id="KW-0732">Signal</keyword>
<proteinExistence type="inferred from homology"/>
<dbReference type="EMBL" id="JAWDJX010000064">
    <property type="protein sequence ID" value="KAK3047314.1"/>
    <property type="molecule type" value="Genomic_DNA"/>
</dbReference>
<dbReference type="GO" id="GO:0016491">
    <property type="term" value="F:oxidoreductase activity"/>
    <property type="evidence" value="ECO:0007669"/>
    <property type="project" value="UniProtKB-KW"/>
</dbReference>
<evidence type="ECO:0000256" key="1">
    <source>
        <dbReference type="ARBA" id="ARBA00005466"/>
    </source>
</evidence>
<reference evidence="5" key="1">
    <citation type="submission" date="2023-04" db="EMBL/GenBank/DDBJ databases">
        <title>Black Yeasts Isolated from many extreme environments.</title>
        <authorList>
            <person name="Coleine C."/>
            <person name="Stajich J.E."/>
            <person name="Selbmann L."/>
        </authorList>
    </citation>
    <scope>NUCLEOTIDE SEQUENCE</scope>
    <source>
        <strain evidence="5">CCFEE 5312</strain>
    </source>
</reference>
<keyword evidence="2" id="KW-0560">Oxidoreductase</keyword>
<dbReference type="Pfam" id="PF01565">
    <property type="entry name" value="FAD_binding_4"/>
    <property type="match status" value="1"/>
</dbReference>
<dbReference type="PANTHER" id="PTHR13878:SF91">
    <property type="entry name" value="FAD BINDING DOMAIN PROTEIN (AFU_ORTHOLOGUE AFUA_6G12070)-RELATED"/>
    <property type="match status" value="1"/>
</dbReference>
<evidence type="ECO:0000256" key="3">
    <source>
        <dbReference type="SAM" id="SignalP"/>
    </source>
</evidence>
<dbReference type="InterPro" id="IPR036318">
    <property type="entry name" value="FAD-bd_PCMH-like_sf"/>
</dbReference>
<dbReference type="AlphaFoldDB" id="A0AAJ0D6A6"/>
<feature type="chain" id="PRO_5042503158" description="FAD linked oxidase N-terminal domain-containing protein" evidence="3">
    <location>
        <begin position="18"/>
        <end position="178"/>
    </location>
</feature>
<evidence type="ECO:0000256" key="2">
    <source>
        <dbReference type="ARBA" id="ARBA00023002"/>
    </source>
</evidence>
<organism evidence="5 6">
    <name type="scientific">Extremus antarcticus</name>
    <dbReference type="NCBI Taxonomy" id="702011"/>
    <lineage>
        <taxon>Eukaryota</taxon>
        <taxon>Fungi</taxon>
        <taxon>Dikarya</taxon>
        <taxon>Ascomycota</taxon>
        <taxon>Pezizomycotina</taxon>
        <taxon>Dothideomycetes</taxon>
        <taxon>Dothideomycetidae</taxon>
        <taxon>Mycosphaerellales</taxon>
        <taxon>Extremaceae</taxon>
        <taxon>Extremus</taxon>
    </lineage>
</organism>
<protein>
    <recommendedName>
        <fullName evidence="4">FAD linked oxidase N-terminal domain-containing protein</fullName>
    </recommendedName>
</protein>
<name>A0AAJ0D6A6_9PEZI</name>
<comment type="similarity">
    <text evidence="1">Belongs to the oxygen-dependent FAD-linked oxidoreductase family.</text>
</comment>
<gene>
    <name evidence="5" type="ORF">LTR09_011304</name>
</gene>
<dbReference type="InterPro" id="IPR050432">
    <property type="entry name" value="FAD-linked_Oxidoreductases_BP"/>
</dbReference>
<evidence type="ECO:0000313" key="5">
    <source>
        <dbReference type="EMBL" id="KAK3047314.1"/>
    </source>
</evidence>
<dbReference type="PANTHER" id="PTHR13878">
    <property type="entry name" value="GULONOLACTONE OXIDASE"/>
    <property type="match status" value="1"/>
</dbReference>
<dbReference type="InterPro" id="IPR006094">
    <property type="entry name" value="Oxid_FAD_bind_N"/>
</dbReference>
<comment type="caution">
    <text evidence="5">The sequence shown here is derived from an EMBL/GenBank/DDBJ whole genome shotgun (WGS) entry which is preliminary data.</text>
</comment>
<dbReference type="GO" id="GO:0050660">
    <property type="term" value="F:flavin adenine dinucleotide binding"/>
    <property type="evidence" value="ECO:0007669"/>
    <property type="project" value="InterPro"/>
</dbReference>
<dbReference type="SUPFAM" id="SSF56176">
    <property type="entry name" value="FAD-binding/transporter-associated domain-like"/>
    <property type="match status" value="1"/>
</dbReference>
<feature type="signal peptide" evidence="3">
    <location>
        <begin position="1"/>
        <end position="17"/>
    </location>
</feature>
<keyword evidence="6" id="KW-1185">Reference proteome</keyword>
<dbReference type="InterPro" id="IPR016169">
    <property type="entry name" value="FAD-bd_PCMH_sub2"/>
</dbReference>
<dbReference type="Gene3D" id="3.30.465.10">
    <property type="match status" value="1"/>
</dbReference>
<sequence>MVSWLLVLSSVLAGGHAAATPKPNGSCKCTLHLNGRHLLVTFIDGSNDTCPPINTTAGETPGTCTLGTNPSYAVSALSSLDVATTIKFAKAHNVRLVIKDTGHDILGRSTGYGSLEVWVRNLRTGLSFQAKYSSTCKTDPWTGAAITVGGGYTFDDVYKVAKANNVVVVGGGTRLSAP</sequence>
<feature type="domain" description="FAD linked oxidase N-terminal" evidence="4">
    <location>
        <begin position="70"/>
        <end position="167"/>
    </location>
</feature>
<dbReference type="Proteomes" id="UP001271007">
    <property type="component" value="Unassembled WGS sequence"/>
</dbReference>
<evidence type="ECO:0000313" key="6">
    <source>
        <dbReference type="Proteomes" id="UP001271007"/>
    </source>
</evidence>
<accession>A0AAJ0D6A6</accession>
<evidence type="ECO:0000259" key="4">
    <source>
        <dbReference type="Pfam" id="PF01565"/>
    </source>
</evidence>